<accession>A0A6F8ZDH2</accession>
<dbReference type="Proteomes" id="UP000503399">
    <property type="component" value="Chromosome"/>
</dbReference>
<proteinExistence type="predicted"/>
<reference evidence="1 2" key="1">
    <citation type="submission" date="2020-02" db="EMBL/GenBank/DDBJ databases">
        <authorList>
            <person name="Hogendoorn C."/>
        </authorList>
    </citation>
    <scope>NUCLEOTIDE SEQUENCE [LARGE SCALE GENOMIC DNA]</scope>
    <source>
        <strain evidence="1">R501</strain>
    </source>
</reference>
<dbReference type="EMBL" id="LR778114">
    <property type="protein sequence ID" value="CAB1127710.1"/>
    <property type="molecule type" value="Genomic_DNA"/>
</dbReference>
<evidence type="ECO:0000313" key="1">
    <source>
        <dbReference type="EMBL" id="CAB1127710.1"/>
    </source>
</evidence>
<organism evidence="1 2">
    <name type="scientific">Candidatus Hydrogenisulfobacillus filiaventi</name>
    <dbReference type="NCBI Taxonomy" id="2707344"/>
    <lineage>
        <taxon>Bacteria</taxon>
        <taxon>Bacillati</taxon>
        <taxon>Bacillota</taxon>
        <taxon>Clostridia</taxon>
        <taxon>Eubacteriales</taxon>
        <taxon>Clostridiales Family XVII. Incertae Sedis</taxon>
        <taxon>Candidatus Hydrogenisulfobacillus</taxon>
    </lineage>
</organism>
<dbReference type="AlphaFoldDB" id="A0A6F8ZDH2"/>
<sequence length="49" mass="5106">MPPIPYSGRDPKVLLADRSALPFLQEAPTLAGYGNSDGGLHFGLPLSPA</sequence>
<name>A0A6F8ZDH2_9FIRM</name>
<gene>
    <name evidence="1" type="ORF">R50_0204</name>
</gene>
<evidence type="ECO:0000313" key="2">
    <source>
        <dbReference type="Proteomes" id="UP000503399"/>
    </source>
</evidence>
<keyword evidence="2" id="KW-1185">Reference proteome</keyword>
<dbReference type="KEGG" id="hfv:R50_0204"/>
<protein>
    <submittedName>
        <fullName evidence="1">Uncharacterized protein</fullName>
    </submittedName>
</protein>